<sequence length="208" mass="22893">MVSCDGVCGWRLLERILVLGTTAQIGFLFGAVMGVTGCAAQGSTWGGDEGRGVPPEEETWRQVVTACGATAEMPAPLRERVTPDGRMLARISWARGHEGSRYEIACFDLPERLSGEHRPALVAQVEQWISARPGSRLTERRRVRVGNVEASEIRLAFPGEQAGQYWIFVEGERRLFEVSVVGPQGKAHAAGVERFFRSFRLHARGADE</sequence>
<organism evidence="1 2">
    <name type="scientific">Chondromyces crocatus</name>
    <dbReference type="NCBI Taxonomy" id="52"/>
    <lineage>
        <taxon>Bacteria</taxon>
        <taxon>Pseudomonadati</taxon>
        <taxon>Myxococcota</taxon>
        <taxon>Polyangia</taxon>
        <taxon>Polyangiales</taxon>
        <taxon>Polyangiaceae</taxon>
        <taxon>Chondromyces</taxon>
    </lineage>
</organism>
<accession>A0A0K1E5E7</accession>
<dbReference type="STRING" id="52.CMC5_002090"/>
<dbReference type="EMBL" id="CP012159">
    <property type="protein sequence ID" value="AKT36096.1"/>
    <property type="molecule type" value="Genomic_DNA"/>
</dbReference>
<dbReference type="RefSeq" id="WP_050428665.1">
    <property type="nucleotide sequence ID" value="NZ_CP012159.1"/>
</dbReference>
<evidence type="ECO:0000313" key="1">
    <source>
        <dbReference type="EMBL" id="AKT36096.1"/>
    </source>
</evidence>
<protein>
    <submittedName>
        <fullName evidence="1">Uncharacterized protein</fullName>
    </submittedName>
</protein>
<evidence type="ECO:0000313" key="2">
    <source>
        <dbReference type="Proteomes" id="UP000067626"/>
    </source>
</evidence>
<dbReference type="KEGG" id="ccro:CMC5_002090"/>
<gene>
    <name evidence="1" type="ORF">CMC5_002090</name>
</gene>
<dbReference type="AlphaFoldDB" id="A0A0K1E5E7"/>
<dbReference type="OrthoDB" id="9845923at2"/>
<name>A0A0K1E5E7_CHOCO</name>
<dbReference type="Proteomes" id="UP000067626">
    <property type="component" value="Chromosome"/>
</dbReference>
<dbReference type="PATRIC" id="fig|52.7.peg.226"/>
<proteinExistence type="predicted"/>
<keyword evidence="2" id="KW-1185">Reference proteome</keyword>
<reference evidence="1 2" key="1">
    <citation type="submission" date="2015-07" db="EMBL/GenBank/DDBJ databases">
        <title>Genome analysis of myxobacterium Chondromyces crocatus Cm c5 reveals a high potential for natural compound synthesis and the genetic basis for the loss of fruiting body formation.</title>
        <authorList>
            <person name="Zaburannyi N."/>
            <person name="Bunk B."/>
            <person name="Maier J."/>
            <person name="Overmann J."/>
            <person name="Mueller R."/>
        </authorList>
    </citation>
    <scope>NUCLEOTIDE SEQUENCE [LARGE SCALE GENOMIC DNA]</scope>
    <source>
        <strain evidence="1 2">Cm c5</strain>
    </source>
</reference>